<feature type="transmembrane region" description="Helical" evidence="1">
    <location>
        <begin position="265"/>
        <end position="285"/>
    </location>
</feature>
<feature type="transmembrane region" description="Helical" evidence="1">
    <location>
        <begin position="306"/>
        <end position="326"/>
    </location>
</feature>
<accession>A0A0H3XJG8</accession>
<dbReference type="PATRIC" id="fig|743698.3.peg.1193"/>
<dbReference type="EMBL" id="CP011856">
    <property type="protein sequence ID" value="AKM54730.1"/>
    <property type="molecule type" value="Genomic_DNA"/>
</dbReference>
<dbReference type="Proteomes" id="UP000035661">
    <property type="component" value="Chromosome"/>
</dbReference>
<feature type="transmembrane region" description="Helical" evidence="1">
    <location>
        <begin position="151"/>
        <end position="171"/>
    </location>
</feature>
<dbReference type="RefSeq" id="WP_047791911.1">
    <property type="nucleotide sequence ID" value="NZ_CP011856.1"/>
</dbReference>
<evidence type="ECO:0000256" key="1">
    <source>
        <dbReference type="SAM" id="Phobius"/>
    </source>
</evidence>
<keyword evidence="3" id="KW-1185">Reference proteome</keyword>
<dbReference type="GO" id="GO:0016020">
    <property type="term" value="C:membrane"/>
    <property type="evidence" value="ECO:0007669"/>
    <property type="project" value="InterPro"/>
</dbReference>
<dbReference type="AlphaFoldDB" id="A0A0H3XJG8"/>
<reference evidence="2 3" key="1">
    <citation type="journal article" date="2015" name="Genome Biol. Evol.">
        <title>Found and Lost: The Fates of Horizontally Acquired Genes in Arthropod-Symbiotic Spiroplasma.</title>
        <authorList>
            <person name="Lo W.S."/>
            <person name="Gasparich G.E."/>
            <person name="Kuo C.H."/>
        </authorList>
    </citation>
    <scope>NUCLEOTIDE SEQUENCE [LARGE SCALE GENOMIC DNA]</scope>
    <source>
        <strain evidence="3">TDA-040725-5</strain>
    </source>
</reference>
<organism evidence="2 3">
    <name type="scientific">Spiroplasma eriocheiris</name>
    <dbReference type="NCBI Taxonomy" id="315358"/>
    <lineage>
        <taxon>Bacteria</taxon>
        <taxon>Bacillati</taxon>
        <taxon>Mycoplasmatota</taxon>
        <taxon>Mollicutes</taxon>
        <taxon>Entomoplasmatales</taxon>
        <taxon>Spiroplasmataceae</taxon>
        <taxon>Spiroplasma</taxon>
    </lineage>
</organism>
<sequence length="438" mass="49588">MNAFEQQEPKLSGKDKNLFFAKLKIKDAKLIWKLTFPIFLQFTPSLIASGTLIVCGNLIGQQRENELSDVIVSGLVVNFLICTCLAFIMFMIAPFLLSALSAQDANIPGTNINELQFAIQYYRFLLLRMIVMSITQVFISGLQACKHNRHVMIGAIISNIIDIIIVTLMLFVFKINILYTAFTIVIAGVFQLFYMLGFNLKYINYHNGHHFFQKINLKFIKETVFLGVPIAAEMGIWNVANLINQMAIAKLGDELLSLNRAVSTVIQYATVFTQALATVCSVLVANKIGEDDKEGAYQYGIQCWKFATYVSFVGSLIILALTYPLLKIFNMPTTLINSCGYYLFLILVFKMTCDTVNLTILRALWAANDVWFPLIVSIFSMFIWQDAFAFMIISGFKVTGTLGLILIYLGTTGDPITRSLIYARRWVKRTWYKYAKKL</sequence>
<feature type="transmembrane region" description="Helical" evidence="1">
    <location>
        <begin position="71"/>
        <end position="100"/>
    </location>
</feature>
<feature type="transmembrane region" description="Helical" evidence="1">
    <location>
        <begin position="332"/>
        <end position="351"/>
    </location>
</feature>
<evidence type="ECO:0000313" key="2">
    <source>
        <dbReference type="EMBL" id="AKM54730.1"/>
    </source>
</evidence>
<dbReference type="PANTHER" id="PTHR42925">
    <property type="entry name" value="MULTIDRUG AND TOXIN EFFLUX PROTEIN MATE FAMILY"/>
    <property type="match status" value="1"/>
</dbReference>
<keyword evidence="1" id="KW-1133">Transmembrane helix</keyword>
<feature type="transmembrane region" description="Helical" evidence="1">
    <location>
        <begin position="390"/>
        <end position="409"/>
    </location>
</feature>
<feature type="transmembrane region" description="Helical" evidence="1">
    <location>
        <begin position="177"/>
        <end position="198"/>
    </location>
</feature>
<evidence type="ECO:0000313" key="3">
    <source>
        <dbReference type="Proteomes" id="UP000035661"/>
    </source>
</evidence>
<feature type="transmembrane region" description="Helical" evidence="1">
    <location>
        <begin position="363"/>
        <end position="384"/>
    </location>
</feature>
<feature type="transmembrane region" description="Helical" evidence="1">
    <location>
        <begin position="120"/>
        <end position="139"/>
    </location>
</feature>
<dbReference type="GO" id="GO:0015297">
    <property type="term" value="F:antiporter activity"/>
    <property type="evidence" value="ECO:0007669"/>
    <property type="project" value="InterPro"/>
</dbReference>
<keyword evidence="1" id="KW-0812">Transmembrane</keyword>
<dbReference type="GO" id="GO:0042910">
    <property type="term" value="F:xenobiotic transmembrane transporter activity"/>
    <property type="evidence" value="ECO:0007669"/>
    <property type="project" value="InterPro"/>
</dbReference>
<dbReference type="Pfam" id="PF01554">
    <property type="entry name" value="MatE"/>
    <property type="match status" value="2"/>
</dbReference>
<dbReference type="STRING" id="315358.SERIO_v1c11810"/>
<gene>
    <name evidence="2" type="ORF">SERIO_v1c11810</name>
</gene>
<dbReference type="KEGG" id="seri:SERIO_v1c11810"/>
<keyword evidence="1" id="KW-0472">Membrane</keyword>
<evidence type="ECO:0008006" key="4">
    <source>
        <dbReference type="Google" id="ProtNLM"/>
    </source>
</evidence>
<protein>
    <recommendedName>
        <fullName evidence="4">MATE efflux family protein</fullName>
    </recommendedName>
</protein>
<dbReference type="InterPro" id="IPR047135">
    <property type="entry name" value="YsiQ"/>
</dbReference>
<name>A0A0H3XJG8_9MOLU</name>
<feature type="transmembrane region" description="Helical" evidence="1">
    <location>
        <begin position="38"/>
        <end position="59"/>
    </location>
</feature>
<reference evidence="3" key="2">
    <citation type="submission" date="2015-06" db="EMBL/GenBank/DDBJ databases">
        <title>Complete genome sequence of Spiroplasma eriocheiris TDA-040725-5 (DSM 21848).</title>
        <authorList>
            <person name="Lo W.-S."/>
            <person name="Kuo C.-H."/>
        </authorList>
    </citation>
    <scope>NUCLEOTIDE SEQUENCE [LARGE SCALE GENOMIC DNA]</scope>
    <source>
        <strain evidence="3">TDA-040725-5</strain>
    </source>
</reference>
<dbReference type="PANTHER" id="PTHR42925:SF1">
    <property type="entry name" value="VIRULENCE FACTOR MVIN"/>
    <property type="match status" value="1"/>
</dbReference>
<proteinExistence type="predicted"/>
<feature type="transmembrane region" description="Helical" evidence="1">
    <location>
        <begin position="219"/>
        <end position="240"/>
    </location>
</feature>
<dbReference type="InterPro" id="IPR002528">
    <property type="entry name" value="MATE_fam"/>
</dbReference>